<dbReference type="Pfam" id="PF03077">
    <property type="entry name" value="VacA2"/>
    <property type="match status" value="4"/>
</dbReference>
<organism evidence="2">
    <name type="scientific">Helicobacter salomonis</name>
    <dbReference type="NCBI Taxonomy" id="56878"/>
    <lineage>
        <taxon>Bacteria</taxon>
        <taxon>Pseudomonadati</taxon>
        <taxon>Campylobacterota</taxon>
        <taxon>Epsilonproteobacteria</taxon>
        <taxon>Campylobacterales</taxon>
        <taxon>Helicobacteraceae</taxon>
        <taxon>Helicobacter</taxon>
    </lineage>
</organism>
<dbReference type="RefSeq" id="WP_104753078.1">
    <property type="nucleotide sequence ID" value="NZ_FZLZ01000001.1"/>
</dbReference>
<proteinExistence type="predicted"/>
<gene>
    <name evidence="2" type="primary">omp24</name>
</gene>
<dbReference type="InterPro" id="IPR004311">
    <property type="entry name" value="Vacuolating_cytotoxin_put"/>
</dbReference>
<name>A0A1M4NID9_9HELI</name>
<accession>A0A1M4NID9</accession>
<dbReference type="SUPFAM" id="SSF103515">
    <property type="entry name" value="Autotransporter"/>
    <property type="match status" value="1"/>
</dbReference>
<dbReference type="InterPro" id="IPR036709">
    <property type="entry name" value="Autotransporte_beta_dom_sf"/>
</dbReference>
<sequence length="2850" mass="302850">MKQVHPLTLKLSHAVAKRIKANQSQRAQLYAFSPRVFEPPRPNPPKRPLVIPKLAPLPKGASKAGALLAGALLAGALLAGGPLKAADNVANAGPLNAPVAMQNNIPQPLFLATVLPIVKSENVWGTVYNLGSGNFSVGDNGIAYINPGNTTIGTYTSWIGGKSFNVNVNWSNNVSANDQATLVLGNQTPNVATGGTIWIPHGSIGPIWGNFRAPNIYMTNTYKTGVASGSGKGVMGFDAAHNLTMDGLTYVNEETIAGGRALGSGPRSSAAFKALETMSITKSNFVDNTWGSFGLKAKDTTLTNSSFTGFHSTIDLSAGRQLQATDTQFNNAYGGTTVKGDGGVTLKDVSFSGQNNKVSLSSTSGALNVSNTQFSGSHRINVSANSASFNKTTFNTTGNEVNTFKTNTLNFTNTTWTGSTNYQFNSSNGGTSTNTTFSGTTNINTDGNNISPFAKLQGIINLSPGAILNISQDLKANMNYTLFSPQGVIKAGGQELNNKDLWNYLEFRGMGVSSVSGDIATYDFKGIPFLRIKGDLSGGKLTLTPLTGYANVWPYLYNFTSKDIDVGDGGIAYVDPGLGTLQTWSQPVGNRVVNININQNGNGASKEGTLVFGNGVPMPASGGQILFGKDAWVGYITANLKAPNIYLTNSILTGNDPKVGDPTGGGATLNFTANKNIVIDQLDYFNKYAGLQDSNGNFTAGDAISITNSSFADQTNDGGFHFVSNNGTITMQNSGIGAKYFAFTANQANFSGTSFSAGAQGLFKANSLNFENTTWVGIAGVFKFQNKNSQTLNTDQIHFSGVTSIDSSGGNTSPLANLNVPISLSNGALFNIDTSLAMNQAYTILENKDKMTVNGQAFSMDNFWNITEFHGVHPSSVNGNSATFSIGGVDFKMTGKLENNKFTISLDKGYQDIWPSVYCMVKGGIVWSYCYKHPPQYNFSVGDGGIAYINPNAKNSSAPYWNSKGNFLNTYSFTGQNITYDIQGNNSTLIIGNNVPVAATGGTIQFGKAPNLGYVKDTFKAGNIFLTNAIDVGTSTLSGGGGYMTFEAQNNITADGLNYHNYITAIPPFNSAVAQQSQVYLIGQNINIANSSFADDSSGVFSFSGKQAVSFDQSSLRGYGTTVTIDTPKATLTGTSFFLGNGTNFTLKGSGTSTALLSGSTINLSQQSSANFTSNTLNIERNSALWLSNESKATISGTANVGSVSSVGNNGAPNIDNSVINLNNGSTLNFQGATKFFGAASLSVLNQDASAPTQAIFAQPVSFADNTVVSVSSIKGGNSQVAFQGDATFSGEATLGINGENAQAIFSQNATFSGSSSLVLSDQAKATIKGTTELDDGVNINLAGASTLDMQALNLNGADVALMGQSTLTAGDTTSTGSSSFYSKENSTLEFGSFNLDGSLTLKGILTPNIATPYMTVKEAFNFGSTGLLDISNVDIFTALPHRTSKVYSIINTTQGFTGISGADGYKRIDFYGMKITDATYDAAQNSWSFANPLNGAQTITESLQNNKLVVTISQSLHPVETSLFNIAPELYYYRESRQNVAGTQYDYKDTRTGTFFLDSNLKGVFIPPTTSMTNPLIPEIPGTYGAYNQPLDPLHIYNPAITQANLSGLYNLASGLWPQLESLLKSGVLSNLNDPTKVMQALENAHVTLTPEQKQELTDLIGGLSARINQTFENGTLVVGGTQVGTTQSDSVIWFGGNGYADPCSGSSSCQDLRSKNLGQLLEGTSVGLGYIDATFNAKDIYITGTLGSGNAWQTGGSASVSFNSASNLVLNDATITAEGTDQIFPLLGQAGFYKILGQAGLGHTLGNIIYQKAQGNALVPSSIQNLGGLLPPGIANKPLGDLFSAQNLGTILELPGMVTIIKDILSNKTVSSLLGSDGLIANLSPASQNKIYNAINKNLPLGGAQTIQDLANGLFGPRTLLNLIGNLSPMTHMGVDQILNIPNTPQGTATINNMLNNTTFGKALMQILTNQDIINKSVAWLGPQILGSMMDMAIQNILSPQPALTKMLANTTAKLLNQLLGPELLNTLNQLSQQKDLQAIANAIMQDKGLGGLWSRGLGSVLSDGLQKQLKEVGVGNLLAPKGLSWLWEKGYFSFMGAQNVFVNNSKFSNATGGALSFVAGDKIVFNGTNSIDFTNYAGTLNFFSNNQSDIEVSTLNATNGLNINAQFNNVTVKAGTLTTNNEYEGINVSALNFNYLGTIEAKGGKVDLSAITGKTLLGTINLAPNTSLLANNLSIKDALNNASTRIPIQPQTSPNQPPPSDSAVQIAQDFTLYSGATLTTNPSGINVGGAFSSQGSMFFNAGAQNANTPFIDVKGIATLKPTADTPPLSLNTQANNAAYTLVQAKWIDYNLYNKPFNPNSWKDYLSLYTQLSVNGGRMELNARGDGLVYNGKAVDIANRGLSVSYENAQGQKVTSSIAYNNIQVGVGKQPDIVVPTIQEYIQQIQGSSSVQAVYKAGGPRVMEWLSALLVDTKNTPLFAPYYLENNSSATLVKMAKDIANSIDLIASPSLKNNSTDILQLNTYTQQMSRLAKLSNFTASVPTFHDFLEDIKGERFASAVPNAMDVILAYSQRDKIKNNLWMQGVGGASFVAGGTGTLYGINVGYDRFVKGAIVGGYVAYAYSGFHGNIVNANSNNVNVGLYSRIFAKNSEITLSANETWGYNKNYVNAANPILSIVNQRYKYNTWTTNVGVNYGYDFFFKNKSVVLKPQIAMRYYYIGLSSLQGIMDNPIYDRFKANADPNKKSVLTLNVALESRHYFGKNSYYFVIADIGRDLFVHSLGDKLVRFIGNNTLSYRKGGLYNTFASLTMGGEVRLWKSLYVNAGIGARFGLDYQDINITGNMGMRYAF</sequence>
<evidence type="ECO:0000259" key="1">
    <source>
        <dbReference type="PROSITE" id="PS51208"/>
    </source>
</evidence>
<dbReference type="EMBL" id="LT633854">
    <property type="protein sequence ID" value="SFZ73058.1"/>
    <property type="molecule type" value="Genomic_DNA"/>
</dbReference>
<dbReference type="InterPro" id="IPR005546">
    <property type="entry name" value="Autotransporte_beta"/>
</dbReference>
<evidence type="ECO:0000313" key="2">
    <source>
        <dbReference type="EMBL" id="SFZ73058.1"/>
    </source>
</evidence>
<reference evidence="2" key="1">
    <citation type="submission" date="2016-11" db="EMBL/GenBank/DDBJ databases">
        <title>Proteomic and phylogenetic analysis of the outer membrane protein repertoire of gastric Helicobacter species.</title>
        <authorList>
            <person name="Joosten M."/>
        </authorList>
    </citation>
    <scope>NUCLEOTIDE SEQUENCE</scope>
    <source>
        <strain evidence="2">M45</strain>
    </source>
</reference>
<dbReference type="PROSITE" id="PS51208">
    <property type="entry name" value="AUTOTRANSPORTER"/>
    <property type="match status" value="1"/>
</dbReference>
<feature type="domain" description="Autotransporter" evidence="1">
    <location>
        <begin position="2575"/>
        <end position="2850"/>
    </location>
</feature>
<dbReference type="SMART" id="SM00869">
    <property type="entry name" value="Autotransporter"/>
    <property type="match status" value="1"/>
</dbReference>
<protein>
    <submittedName>
        <fullName evidence="2">OMP24</fullName>
    </submittedName>
</protein>